<dbReference type="Proteomes" id="UP000032141">
    <property type="component" value="Chromosome C8"/>
</dbReference>
<dbReference type="InterPro" id="IPR001736">
    <property type="entry name" value="PLipase_D/transphosphatidylase"/>
</dbReference>
<reference evidence="8" key="2">
    <citation type="submission" date="2015-03" db="UniProtKB">
        <authorList>
            <consortium name="EnsemblPlants"/>
        </authorList>
    </citation>
    <scope>IDENTIFICATION</scope>
</reference>
<evidence type="ECO:0000256" key="3">
    <source>
        <dbReference type="ARBA" id="ARBA00022737"/>
    </source>
</evidence>
<dbReference type="OMA" id="CNELSAW"/>
<evidence type="ECO:0000256" key="6">
    <source>
        <dbReference type="ARBA" id="ARBA00023098"/>
    </source>
</evidence>
<organism evidence="8 9">
    <name type="scientific">Brassica oleracea var. oleracea</name>
    <dbReference type="NCBI Taxonomy" id="109376"/>
    <lineage>
        <taxon>Eukaryota</taxon>
        <taxon>Viridiplantae</taxon>
        <taxon>Streptophyta</taxon>
        <taxon>Embryophyta</taxon>
        <taxon>Tracheophyta</taxon>
        <taxon>Spermatophyta</taxon>
        <taxon>Magnoliopsida</taxon>
        <taxon>eudicotyledons</taxon>
        <taxon>Gunneridae</taxon>
        <taxon>Pentapetalae</taxon>
        <taxon>rosids</taxon>
        <taxon>malvids</taxon>
        <taxon>Brassicales</taxon>
        <taxon>Brassicaceae</taxon>
        <taxon>Brassiceae</taxon>
        <taxon>Brassica</taxon>
    </lineage>
</organism>
<evidence type="ECO:0000256" key="1">
    <source>
        <dbReference type="ARBA" id="ARBA00000798"/>
    </source>
</evidence>
<protein>
    <recommendedName>
        <fullName evidence="2">phospholipase D</fullName>
        <ecNumber evidence="2">3.1.4.4</ecNumber>
    </recommendedName>
</protein>
<dbReference type="HOGENOM" id="CLU_835101_0_0_1"/>
<reference evidence="8 9" key="1">
    <citation type="journal article" date="2014" name="Genome Biol.">
        <title>Transcriptome and methylome profiling reveals relics of genome dominance in the mesopolyploid Brassica oleracea.</title>
        <authorList>
            <person name="Parkin I.A."/>
            <person name="Koh C."/>
            <person name="Tang H."/>
            <person name="Robinson S.J."/>
            <person name="Kagale S."/>
            <person name="Clarke W.E."/>
            <person name="Town C.D."/>
            <person name="Nixon J."/>
            <person name="Krishnakumar V."/>
            <person name="Bidwell S.L."/>
            <person name="Denoeud F."/>
            <person name="Belcram H."/>
            <person name="Links M.G."/>
            <person name="Just J."/>
            <person name="Clarke C."/>
            <person name="Bender T."/>
            <person name="Huebert T."/>
            <person name="Mason A.S."/>
            <person name="Pires J.C."/>
            <person name="Barker G."/>
            <person name="Moore J."/>
            <person name="Walley P.G."/>
            <person name="Manoli S."/>
            <person name="Batley J."/>
            <person name="Edwards D."/>
            <person name="Nelson M.N."/>
            <person name="Wang X."/>
            <person name="Paterson A.H."/>
            <person name="King G."/>
            <person name="Bancroft I."/>
            <person name="Chalhoub B."/>
            <person name="Sharpe A.G."/>
        </authorList>
    </citation>
    <scope>NUCLEOTIDE SEQUENCE</scope>
    <source>
        <strain evidence="8 9">cv. TO1000</strain>
    </source>
</reference>
<dbReference type="PANTHER" id="PTHR18896:SF65">
    <property type="entry name" value="PHOSPHOLIPASE D BETA 1"/>
    <property type="match status" value="1"/>
</dbReference>
<name>A0A0D3DLC7_BRAOL</name>
<proteinExistence type="predicted"/>
<dbReference type="InterPro" id="IPR015679">
    <property type="entry name" value="PLipase_D_fam"/>
</dbReference>
<dbReference type="EnsemblPlants" id="Bo8g033620.1">
    <property type="protein sequence ID" value="Bo8g033620.1"/>
    <property type="gene ID" value="Bo8g033620"/>
</dbReference>
<keyword evidence="6" id="KW-0443">Lipid metabolism</keyword>
<accession>A0A0D3DLC7</accession>
<dbReference type="GO" id="GO:0005886">
    <property type="term" value="C:plasma membrane"/>
    <property type="evidence" value="ECO:0007669"/>
    <property type="project" value="TreeGrafter"/>
</dbReference>
<sequence length="333" mass="39525">MPPRTKPLPWANTLKDKEKGSRDQYVKQEKQTCWKPHSQTFESGNWFFLSSCVPWNLWFLFKCRRSQTFESGLRCHHRLVLNRLNRWLLVIGLMLKTLSHQLPVSHNLCTVNFHRHLIRKAFVFSTNCNELSAWVLWFQRQKKEQAIFSGVFSGIYSYNFQLFMIYVHAKGMIVDDEYVLMGSANINQRSMAGTKDTEIAMGAYQPHHTLTNKGRHPRGQVYGYRMSLWAEHLGKTGDEFQSEGKVSLLPDYDSFPDAGGKIIGAHSMDHVFQIEQEKTAPYSERRRETRVRTLKRRRETRVRTLKRRRETRVRTLKRRRETRVRATWRRRFS</sequence>
<keyword evidence="9" id="KW-1185">Reference proteome</keyword>
<dbReference type="SMART" id="SM00155">
    <property type="entry name" value="PLDc"/>
    <property type="match status" value="1"/>
</dbReference>
<keyword evidence="3" id="KW-0677">Repeat</keyword>
<dbReference type="GO" id="GO:0004630">
    <property type="term" value="F:phospholipase D activity"/>
    <property type="evidence" value="ECO:0007669"/>
    <property type="project" value="UniProtKB-EC"/>
</dbReference>
<dbReference type="Pfam" id="PF00614">
    <property type="entry name" value="PLDc"/>
    <property type="match status" value="1"/>
</dbReference>
<dbReference type="GO" id="GO:0009395">
    <property type="term" value="P:phospholipid catabolic process"/>
    <property type="evidence" value="ECO:0007669"/>
    <property type="project" value="TreeGrafter"/>
</dbReference>
<evidence type="ECO:0000259" key="7">
    <source>
        <dbReference type="PROSITE" id="PS50035"/>
    </source>
</evidence>
<dbReference type="EC" id="3.1.4.4" evidence="2"/>
<dbReference type="Gramene" id="Bo8g033620.1">
    <property type="protein sequence ID" value="Bo8g033620.1"/>
    <property type="gene ID" value="Bo8g033620"/>
</dbReference>
<dbReference type="PANTHER" id="PTHR18896">
    <property type="entry name" value="PHOSPHOLIPASE D"/>
    <property type="match status" value="1"/>
</dbReference>
<comment type="catalytic activity">
    <reaction evidence="1">
        <text>a 1,2-diacyl-sn-glycero-3-phosphocholine + H2O = a 1,2-diacyl-sn-glycero-3-phosphate + choline + H(+)</text>
        <dbReference type="Rhea" id="RHEA:14445"/>
        <dbReference type="ChEBI" id="CHEBI:15354"/>
        <dbReference type="ChEBI" id="CHEBI:15377"/>
        <dbReference type="ChEBI" id="CHEBI:15378"/>
        <dbReference type="ChEBI" id="CHEBI:57643"/>
        <dbReference type="ChEBI" id="CHEBI:58608"/>
        <dbReference type="EC" id="3.1.4.4"/>
    </reaction>
</comment>
<dbReference type="SUPFAM" id="SSF56024">
    <property type="entry name" value="Phospholipase D/nuclease"/>
    <property type="match status" value="1"/>
</dbReference>
<keyword evidence="5" id="KW-0442">Lipid degradation</keyword>
<dbReference type="PROSITE" id="PS50035">
    <property type="entry name" value="PLD"/>
    <property type="match status" value="1"/>
</dbReference>
<feature type="domain" description="PLD phosphodiesterase" evidence="7">
    <location>
        <begin position="163"/>
        <end position="190"/>
    </location>
</feature>
<evidence type="ECO:0000313" key="8">
    <source>
        <dbReference type="EnsemblPlants" id="Bo8g033620.1"/>
    </source>
</evidence>
<evidence type="ECO:0000313" key="9">
    <source>
        <dbReference type="Proteomes" id="UP000032141"/>
    </source>
</evidence>
<dbReference type="STRING" id="109376.A0A0D3DLC7"/>
<dbReference type="eggNOG" id="KOG1329">
    <property type="taxonomic scope" value="Eukaryota"/>
</dbReference>
<dbReference type="Gene3D" id="3.30.870.10">
    <property type="entry name" value="Endonuclease Chain A"/>
    <property type="match status" value="1"/>
</dbReference>
<evidence type="ECO:0000256" key="5">
    <source>
        <dbReference type="ARBA" id="ARBA00022963"/>
    </source>
</evidence>
<evidence type="ECO:0000256" key="4">
    <source>
        <dbReference type="ARBA" id="ARBA00022801"/>
    </source>
</evidence>
<evidence type="ECO:0000256" key="2">
    <source>
        <dbReference type="ARBA" id="ARBA00012027"/>
    </source>
</evidence>
<keyword evidence="4" id="KW-0378">Hydrolase</keyword>
<dbReference type="AlphaFoldDB" id="A0A0D3DLC7"/>